<dbReference type="Proteomes" id="UP000183371">
    <property type="component" value="Unassembled WGS sequence"/>
</dbReference>
<evidence type="ECO:0000313" key="2">
    <source>
        <dbReference type="Proteomes" id="UP000183371"/>
    </source>
</evidence>
<dbReference type="AlphaFoldDB" id="A0A1I7DC71"/>
<accession>A0A1I7DC71</accession>
<organism evidence="1 2">
    <name type="scientific">Pseudovibrio denitrificans</name>
    <dbReference type="NCBI Taxonomy" id="258256"/>
    <lineage>
        <taxon>Bacteria</taxon>
        <taxon>Pseudomonadati</taxon>
        <taxon>Pseudomonadota</taxon>
        <taxon>Alphaproteobacteria</taxon>
        <taxon>Hyphomicrobiales</taxon>
        <taxon>Stappiaceae</taxon>
        <taxon>Pseudovibrio</taxon>
    </lineage>
</organism>
<gene>
    <name evidence="1" type="ORF">SAMN05444141_108139</name>
</gene>
<evidence type="ECO:0000313" key="1">
    <source>
        <dbReference type="EMBL" id="SFU09311.1"/>
    </source>
</evidence>
<dbReference type="EMBL" id="FPBD01000008">
    <property type="protein sequence ID" value="SFU09311.1"/>
    <property type="molecule type" value="Genomic_DNA"/>
</dbReference>
<reference evidence="2" key="1">
    <citation type="submission" date="2016-10" db="EMBL/GenBank/DDBJ databases">
        <authorList>
            <person name="Varghese N."/>
            <person name="Submissions S."/>
        </authorList>
    </citation>
    <scope>NUCLEOTIDE SEQUENCE [LARGE SCALE GENOMIC DNA]</scope>
    <source>
        <strain evidence="2">DSM 17465</strain>
    </source>
</reference>
<dbReference type="RefSeq" id="WP_054783717.1">
    <property type="nucleotide sequence ID" value="NZ_FPBD01000008.1"/>
</dbReference>
<sequence length="666" mass="73854">MPKRKITPVEQTWAQKVYSCLQLNFPEDQTDGTEQASEGLLDFEIKEALQSKSTVTALKDELNAVFTQDVAGKVADHFLAKRSTIRTLKLLERALKSPTEISEKTVKRANDLFDDAKDFGTRLTMEVFFEGKSVPEDPIEASKQITSKVMKLAEDADDDGISSITRSLNVLSNADNPVLKEAVALSLKDVHTNIVYPKNQRRKNAAQGGEVPRTPGEVTTNFLSLLKKEKQNPDLDQTASIALDKVDEVVRKQILGHQLSVPETRAILYKSAKELKDNGLEELAARAIEFSVQMGKSDEQPLTRLHDAVYSRVLDSNLVADLVHNPPQSVLDAGHTAKLGTLQTVSEQTPRVQQDLAKNLQSALQRDKRFWITECPQLQKLADCPAEDAFKNLQDFLSAPTTNGYEAIAVPMLTVKLCVNLNNILTNQWPEDRPPVKEGEQDLVSFIHKANKAYQLVHREANRRTAPGNLFGTSEVSDKLQAGITLDYQPGAVTFEDDQTKIPSTHPSRRNIPVLEKPSQTQLKALKHGIPVASGVSGSTNLNLFFLKHLMENSDNENTVPDPKDYMLLTTMFLTYDGGHAIHEALWTGQYLDGELELNLGLEKTTPDDQPSNPTDYVSDLNDFIGLYDGTETGQALGRAKEHALDATVNYFDEHSYAAENAKDKA</sequence>
<keyword evidence="2" id="KW-1185">Reference proteome</keyword>
<protein>
    <submittedName>
        <fullName evidence="1">Uncharacterized protein</fullName>
    </submittedName>
</protein>
<name>A0A1I7DC71_9HYPH</name>
<proteinExistence type="predicted"/>